<feature type="transmembrane region" description="Helical" evidence="1">
    <location>
        <begin position="332"/>
        <end position="352"/>
    </location>
</feature>
<protein>
    <submittedName>
        <fullName evidence="2">Uncharacterized protein</fullName>
    </submittedName>
</protein>
<feature type="transmembrane region" description="Helical" evidence="1">
    <location>
        <begin position="220"/>
        <end position="241"/>
    </location>
</feature>
<feature type="transmembrane region" description="Helical" evidence="1">
    <location>
        <begin position="927"/>
        <end position="946"/>
    </location>
</feature>
<dbReference type="Proteomes" id="UP000446348">
    <property type="component" value="Unassembled WGS sequence"/>
</dbReference>
<keyword evidence="1" id="KW-0812">Transmembrane</keyword>
<feature type="transmembrane region" description="Helical" evidence="1">
    <location>
        <begin position="415"/>
        <end position="438"/>
    </location>
</feature>
<comment type="caution">
    <text evidence="2">The sequence shown here is derived from an EMBL/GenBank/DDBJ whole genome shotgun (WGS) entry which is preliminary data.</text>
</comment>
<feature type="transmembrane region" description="Helical" evidence="1">
    <location>
        <begin position="496"/>
        <end position="514"/>
    </location>
</feature>
<feature type="transmembrane region" description="Helical" evidence="1">
    <location>
        <begin position="586"/>
        <end position="605"/>
    </location>
</feature>
<reference evidence="2 3" key="1">
    <citation type="submission" date="2018-08" db="EMBL/GenBank/DDBJ databases">
        <title>Murine metabolic-syndrome-specific gut microbial biobank.</title>
        <authorList>
            <person name="Liu C."/>
        </authorList>
    </citation>
    <scope>NUCLEOTIDE SEQUENCE [LARGE SCALE GENOMIC DNA]</scope>
    <source>
        <strain evidence="2 3">X69</strain>
    </source>
</reference>
<feature type="transmembrane region" description="Helical" evidence="1">
    <location>
        <begin position="876"/>
        <end position="893"/>
    </location>
</feature>
<evidence type="ECO:0000313" key="2">
    <source>
        <dbReference type="EMBL" id="NBI80113.1"/>
    </source>
</evidence>
<dbReference type="EMBL" id="QXWZ01000033">
    <property type="protein sequence ID" value="NBI80113.1"/>
    <property type="molecule type" value="Genomic_DNA"/>
</dbReference>
<feature type="transmembrane region" description="Helical" evidence="1">
    <location>
        <begin position="302"/>
        <end position="320"/>
    </location>
</feature>
<name>A0A845RKM8_9FIRM</name>
<organism evidence="2 3">
    <name type="scientific">Anaerotruncus colihominis</name>
    <dbReference type="NCBI Taxonomy" id="169435"/>
    <lineage>
        <taxon>Bacteria</taxon>
        <taxon>Bacillati</taxon>
        <taxon>Bacillota</taxon>
        <taxon>Clostridia</taxon>
        <taxon>Eubacteriales</taxon>
        <taxon>Oscillospiraceae</taxon>
        <taxon>Anaerotruncus</taxon>
    </lineage>
</organism>
<feature type="transmembrane region" description="Helical" evidence="1">
    <location>
        <begin position="247"/>
        <end position="274"/>
    </location>
</feature>
<evidence type="ECO:0000256" key="1">
    <source>
        <dbReference type="SAM" id="Phobius"/>
    </source>
</evidence>
<sequence length="953" mass="110399">MKRMPAFLAILSGSWFLTSLIDRRTLSTQLQFALVFLYFVAVGLLILYGYERYILKHQIEKKGVVKWALPMAALMAACIIGANIDWVLDPYRQSQIIIAPHSANTEYQESESVWISNIFIDGESVSLADYPVPEGWRYHSEWDDILSISPEPLPLTLNFPYAKDIKIRFAYYNSFADTAEIQDGEYLRQMELISDEEGGYIYQVTGNKYTLTNVQKSIKLFIAEAMFSGLIYGVISLLIYSKRRKNLLFMVALLFALLKLWETAMILVIFALFFQEDDLNKKLVRGTDHSGKWHINLTKSESTKLILSIAWIFIDFYIFFPLETIDLPLKPYSFLVFCFLLFLGVISLQVLLFHIINNIWTSILLMNVIVFSVLISVEMQVQLRYHVFLGCSTIAYYYLFEKKAVYLKGYINKKFICAFFIFTSTYTAFAFWGFDLFLQGDFIDLSPKKIWSFINITIFMAGILWFLINKFESVIQKRNLTRLPDKKQILQFRIKVFILIAVILTMFCIIFYPANLTPDGVDQWMQARGYSPLIISHPPIHTLLIRLCSMIYPSLISVTIAQSLLFAYALALHLSLAYRKGCDKKILYGLAIGVSVLPNTIAMITLVSKNVIFAIAMLLLIYFLFELFEDVEGFCKKPIIIIQFIIIVAFLQTVRNNSFVIIPLLIGVSLYLTIKHFKVIKCKLIICNVCMILLANFITGPFYNYFGVSGSVNFPSSQITTPFIVALKFNIELPQETIDYLESMLPLEEYIKRYDPYNSDTLTFTKPRMDLSNFKASEGLKHYLKFLLNRPDIVIKSRLDAVNLIWDVFSHPGVRHDRYAFGIWFPQNLEKYCDIEERVFLSSRKVDDHYDIGDGLAKILVKYIGYFNDKPLLNSIFWRNGIYVILMMLSLLISLQKKRYYILMIIMVPFIVLCTLVLGMGYQIYQYLWYFPLCIVSIVGYLLLTIECPNYQK</sequence>
<feature type="transmembrane region" description="Helical" evidence="1">
    <location>
        <begin position="611"/>
        <end position="628"/>
    </location>
</feature>
<feature type="transmembrane region" description="Helical" evidence="1">
    <location>
        <begin position="31"/>
        <end position="50"/>
    </location>
</feature>
<feature type="transmembrane region" description="Helical" evidence="1">
    <location>
        <begin position="383"/>
        <end position="400"/>
    </location>
</feature>
<keyword evidence="1" id="KW-1133">Transmembrane helix</keyword>
<proteinExistence type="predicted"/>
<feature type="transmembrane region" description="Helical" evidence="1">
    <location>
        <begin position="551"/>
        <end position="574"/>
    </location>
</feature>
<accession>A0A845RKM8</accession>
<feature type="transmembrane region" description="Helical" evidence="1">
    <location>
        <begin position="359"/>
        <end position="377"/>
    </location>
</feature>
<feature type="transmembrane region" description="Helical" evidence="1">
    <location>
        <begin position="658"/>
        <end position="674"/>
    </location>
</feature>
<dbReference type="AlphaFoldDB" id="A0A845RKM8"/>
<evidence type="ECO:0000313" key="3">
    <source>
        <dbReference type="Proteomes" id="UP000446348"/>
    </source>
</evidence>
<gene>
    <name evidence="2" type="ORF">D3Z39_14825</name>
</gene>
<keyword evidence="1" id="KW-0472">Membrane</keyword>
<feature type="transmembrane region" description="Helical" evidence="1">
    <location>
        <begin position="686"/>
        <end position="706"/>
    </location>
</feature>
<feature type="transmembrane region" description="Helical" evidence="1">
    <location>
        <begin position="450"/>
        <end position="468"/>
    </location>
</feature>
<feature type="transmembrane region" description="Helical" evidence="1">
    <location>
        <begin position="900"/>
        <end position="921"/>
    </location>
</feature>
<feature type="transmembrane region" description="Helical" evidence="1">
    <location>
        <begin position="635"/>
        <end position="652"/>
    </location>
</feature>